<dbReference type="PANTHER" id="PTHR32322:SF2">
    <property type="entry name" value="EAMA DOMAIN-CONTAINING PROTEIN"/>
    <property type="match status" value="1"/>
</dbReference>
<feature type="transmembrane region" description="Helical" evidence="5">
    <location>
        <begin position="109"/>
        <end position="128"/>
    </location>
</feature>
<dbReference type="SUPFAM" id="SSF103481">
    <property type="entry name" value="Multidrug resistance efflux transporter EmrE"/>
    <property type="match status" value="1"/>
</dbReference>
<reference evidence="7" key="1">
    <citation type="submission" date="2018-05" db="EMBL/GenBank/DDBJ databases">
        <authorList>
            <person name="Lanie J.A."/>
            <person name="Ng W.-L."/>
            <person name="Kazmierczak K.M."/>
            <person name="Andrzejewski T.M."/>
            <person name="Davidsen T.M."/>
            <person name="Wayne K.J."/>
            <person name="Tettelin H."/>
            <person name="Glass J.I."/>
            <person name="Rusch D."/>
            <person name="Podicherti R."/>
            <person name="Tsui H.-C.T."/>
            <person name="Winkler M.E."/>
        </authorList>
    </citation>
    <scope>NUCLEOTIDE SEQUENCE</scope>
</reference>
<feature type="transmembrane region" description="Helical" evidence="5">
    <location>
        <begin position="21"/>
        <end position="40"/>
    </location>
</feature>
<organism evidence="7">
    <name type="scientific">marine metagenome</name>
    <dbReference type="NCBI Taxonomy" id="408172"/>
    <lineage>
        <taxon>unclassified sequences</taxon>
        <taxon>metagenomes</taxon>
        <taxon>ecological metagenomes</taxon>
    </lineage>
</organism>
<protein>
    <recommendedName>
        <fullName evidence="6">EamA domain-containing protein</fullName>
    </recommendedName>
</protein>
<evidence type="ECO:0000256" key="4">
    <source>
        <dbReference type="ARBA" id="ARBA00023136"/>
    </source>
</evidence>
<dbReference type="AlphaFoldDB" id="A0A382NBH4"/>
<dbReference type="InterPro" id="IPR037185">
    <property type="entry name" value="EmrE-like"/>
</dbReference>
<dbReference type="InterPro" id="IPR000620">
    <property type="entry name" value="EamA_dom"/>
</dbReference>
<evidence type="ECO:0000256" key="1">
    <source>
        <dbReference type="ARBA" id="ARBA00004141"/>
    </source>
</evidence>
<evidence type="ECO:0000256" key="5">
    <source>
        <dbReference type="SAM" id="Phobius"/>
    </source>
</evidence>
<keyword evidence="3 5" id="KW-1133">Transmembrane helix</keyword>
<evidence type="ECO:0000256" key="3">
    <source>
        <dbReference type="ARBA" id="ARBA00022989"/>
    </source>
</evidence>
<dbReference type="GO" id="GO:0016020">
    <property type="term" value="C:membrane"/>
    <property type="evidence" value="ECO:0007669"/>
    <property type="project" value="UniProtKB-SubCell"/>
</dbReference>
<name>A0A382NBH4_9ZZZZ</name>
<evidence type="ECO:0000256" key="2">
    <source>
        <dbReference type="ARBA" id="ARBA00022692"/>
    </source>
</evidence>
<feature type="domain" description="EamA" evidence="6">
    <location>
        <begin position="22"/>
        <end position="148"/>
    </location>
</feature>
<dbReference type="Pfam" id="PF00892">
    <property type="entry name" value="EamA"/>
    <property type="match status" value="1"/>
</dbReference>
<evidence type="ECO:0000313" key="7">
    <source>
        <dbReference type="EMBL" id="SVC57888.1"/>
    </source>
</evidence>
<keyword evidence="2 5" id="KW-0812">Transmembrane</keyword>
<feature type="transmembrane region" description="Helical" evidence="5">
    <location>
        <begin position="47"/>
        <end position="66"/>
    </location>
</feature>
<feature type="transmembrane region" description="Helical" evidence="5">
    <location>
        <begin position="134"/>
        <end position="153"/>
    </location>
</feature>
<dbReference type="EMBL" id="UINC01098966">
    <property type="protein sequence ID" value="SVC57888.1"/>
    <property type="molecule type" value="Genomic_DNA"/>
</dbReference>
<gene>
    <name evidence="7" type="ORF">METZ01_LOCUS310742</name>
</gene>
<accession>A0A382NBH4</accession>
<proteinExistence type="predicted"/>
<keyword evidence="4 5" id="KW-0472">Membrane</keyword>
<dbReference type="PANTHER" id="PTHR32322">
    <property type="entry name" value="INNER MEMBRANE TRANSPORTER"/>
    <property type="match status" value="1"/>
</dbReference>
<dbReference type="InterPro" id="IPR050638">
    <property type="entry name" value="AA-Vitamin_Transporters"/>
</dbReference>
<feature type="transmembrane region" description="Helical" evidence="5">
    <location>
        <begin position="78"/>
        <end position="100"/>
    </location>
</feature>
<sequence>MILAFTGITVMLGEGFGSGSIYGNLMALLTASCFAVYTVIVRHKRQVNMLPTLLVSTLLIMMVAGITRDDLLDISQSDLFLCLLWGGVLSGFTSVCFIVASRHLAAAELTLFMLLEFALGPIWVWLFLNEVPSRWTLLGGALVIVAVVARALLELRSKTTSRPEG</sequence>
<comment type="subcellular location">
    <subcellularLocation>
        <location evidence="1">Membrane</location>
        <topology evidence="1">Multi-pass membrane protein</topology>
    </subcellularLocation>
</comment>
<evidence type="ECO:0000259" key="6">
    <source>
        <dbReference type="Pfam" id="PF00892"/>
    </source>
</evidence>